<organism evidence="3 4">
    <name type="scientific">Pectobacterium actinidiae</name>
    <dbReference type="NCBI Taxonomy" id="1507808"/>
    <lineage>
        <taxon>Bacteria</taxon>
        <taxon>Pseudomonadati</taxon>
        <taxon>Pseudomonadota</taxon>
        <taxon>Gammaproteobacteria</taxon>
        <taxon>Enterobacterales</taxon>
        <taxon>Pectobacteriaceae</taxon>
        <taxon>Pectobacterium</taxon>
    </lineage>
</organism>
<evidence type="ECO:0000313" key="2">
    <source>
        <dbReference type="EMBL" id="MFJ5428239.1"/>
    </source>
</evidence>
<dbReference type="Proteomes" id="UP000189286">
    <property type="component" value="Unassembled WGS sequence"/>
</dbReference>
<accession>A0A1V2R5C9</accession>
<dbReference type="EMBL" id="JBIXLL010000001">
    <property type="protein sequence ID" value="MFJ5428239.1"/>
    <property type="molecule type" value="Genomic_DNA"/>
</dbReference>
<keyword evidence="1" id="KW-0812">Transmembrane</keyword>
<feature type="transmembrane region" description="Helical" evidence="1">
    <location>
        <begin position="6"/>
        <end position="32"/>
    </location>
</feature>
<evidence type="ECO:0000313" key="3">
    <source>
        <dbReference type="EMBL" id="ONK07565.1"/>
    </source>
</evidence>
<sequence>MSDDTWVMLGAIGSCLAALATFFAAIVAILAMKSWKKQEKTKAYQKYKMSIEGFKAELNILSDSFSNKNSHSTYSGSDPLRPDAIRAFAKCQVAWIGYEIYSATQEQSHAWETLSNSANGYLFGGRKKNELLAPINTVLSIKQEVRICRFGKMLAQVKTSCKL</sequence>
<protein>
    <recommendedName>
        <fullName evidence="6">DUF4760 domain-containing protein</fullName>
    </recommendedName>
</protein>
<keyword evidence="1" id="KW-0472">Membrane</keyword>
<dbReference type="RefSeq" id="WP_039357585.1">
    <property type="nucleotide sequence ID" value="NZ_JBIXLL010000001.1"/>
</dbReference>
<evidence type="ECO:0008006" key="6">
    <source>
        <dbReference type="Google" id="ProtNLM"/>
    </source>
</evidence>
<reference evidence="4" key="2">
    <citation type="submission" date="2016-11" db="EMBL/GenBank/DDBJ databases">
        <authorList>
            <person name="Panda P."/>
            <person name="Visnovsky S."/>
            <person name="Pitman A."/>
        </authorList>
    </citation>
    <scope>NUCLEOTIDE SEQUENCE [LARGE SCALE GENOMIC DNA]</scope>
    <source>
        <strain evidence="4">ICMP 9972</strain>
    </source>
</reference>
<name>A0A1V2R5C9_9GAMM</name>
<reference evidence="2 5" key="3">
    <citation type="submission" date="2024-10" db="EMBL/GenBank/DDBJ databases">
        <authorList>
            <person name="Lu C.-H."/>
        </authorList>
    </citation>
    <scope>NUCLEOTIDE SEQUENCE [LARGE SCALE GENOMIC DNA]</scope>
    <source>
        <strain evidence="2 5">22ZTDG03-2</strain>
    </source>
</reference>
<keyword evidence="1" id="KW-1133">Transmembrane helix</keyword>
<proteinExistence type="predicted"/>
<gene>
    <name evidence="2" type="ORF">ACIPUP_03620</name>
    <name evidence="3" type="ORF">BSK71_07740</name>
</gene>
<dbReference type="EMBL" id="MPUJ01000004">
    <property type="protein sequence ID" value="ONK07565.1"/>
    <property type="molecule type" value="Genomic_DNA"/>
</dbReference>
<comment type="caution">
    <text evidence="3">The sequence shown here is derived from an EMBL/GenBank/DDBJ whole genome shotgun (WGS) entry which is preliminary data.</text>
</comment>
<dbReference type="Proteomes" id="UP001617689">
    <property type="component" value="Unassembled WGS sequence"/>
</dbReference>
<evidence type="ECO:0000313" key="5">
    <source>
        <dbReference type="Proteomes" id="UP001617689"/>
    </source>
</evidence>
<reference evidence="3" key="1">
    <citation type="submission" date="2016-11" db="EMBL/GenBank/DDBJ databases">
        <authorList>
            <person name="Jaros S."/>
            <person name="Januszkiewicz K."/>
            <person name="Wedrychowicz H."/>
        </authorList>
    </citation>
    <scope>NUCLEOTIDE SEQUENCE [LARGE SCALE GENOMIC DNA]</scope>
    <source>
        <strain evidence="3">ICMP 9972</strain>
    </source>
</reference>
<keyword evidence="5" id="KW-1185">Reference proteome</keyword>
<evidence type="ECO:0000256" key="1">
    <source>
        <dbReference type="SAM" id="Phobius"/>
    </source>
</evidence>
<evidence type="ECO:0000313" key="4">
    <source>
        <dbReference type="Proteomes" id="UP000189286"/>
    </source>
</evidence>
<dbReference type="AlphaFoldDB" id="A0A1V2R5C9"/>